<dbReference type="PANTHER" id="PTHR11011:SF105">
    <property type="entry name" value="FATTY ACYL-COA REDUCTASE"/>
    <property type="match status" value="1"/>
</dbReference>
<dbReference type="GO" id="GO:0035336">
    <property type="term" value="P:long-chain fatty-acyl-CoA metabolic process"/>
    <property type="evidence" value="ECO:0007669"/>
    <property type="project" value="TreeGrafter"/>
</dbReference>
<dbReference type="Gene3D" id="3.40.50.720">
    <property type="entry name" value="NAD(P)-binding Rossmann-like Domain"/>
    <property type="match status" value="1"/>
</dbReference>
<organism evidence="3 4">
    <name type="scientific">Handroanthus impetiginosus</name>
    <dbReference type="NCBI Taxonomy" id="429701"/>
    <lineage>
        <taxon>Eukaryota</taxon>
        <taxon>Viridiplantae</taxon>
        <taxon>Streptophyta</taxon>
        <taxon>Embryophyta</taxon>
        <taxon>Tracheophyta</taxon>
        <taxon>Spermatophyta</taxon>
        <taxon>Magnoliopsida</taxon>
        <taxon>eudicotyledons</taxon>
        <taxon>Gunneridae</taxon>
        <taxon>Pentapetalae</taxon>
        <taxon>asterids</taxon>
        <taxon>lamiids</taxon>
        <taxon>Lamiales</taxon>
        <taxon>Bignoniaceae</taxon>
        <taxon>Crescentiina</taxon>
        <taxon>Tabebuia alliance</taxon>
        <taxon>Handroanthus</taxon>
    </lineage>
</organism>
<dbReference type="PANTHER" id="PTHR11011">
    <property type="entry name" value="MALE STERILITY PROTEIN 2-RELATED"/>
    <property type="match status" value="1"/>
</dbReference>
<keyword evidence="4" id="KW-1185">Reference proteome</keyword>
<dbReference type="GO" id="GO:0080019">
    <property type="term" value="F:alcohol-forming very long-chain fatty acyl-CoA reductase activity"/>
    <property type="evidence" value="ECO:0007669"/>
    <property type="project" value="InterPro"/>
</dbReference>
<dbReference type="SUPFAM" id="SSF51735">
    <property type="entry name" value="NAD(P)-binding Rossmann-fold domains"/>
    <property type="match status" value="1"/>
</dbReference>
<keyword evidence="1 3" id="KW-0560">Oxidoreductase</keyword>
<dbReference type="InterPro" id="IPR036291">
    <property type="entry name" value="NAD(P)-bd_dom_sf"/>
</dbReference>
<dbReference type="EC" id="1.2.1.84" evidence="1"/>
<evidence type="ECO:0000259" key="2">
    <source>
        <dbReference type="Pfam" id="PF07993"/>
    </source>
</evidence>
<dbReference type="GO" id="GO:0102965">
    <property type="term" value="F:alcohol-forming long-chain fatty acyl-CoA reductase activity"/>
    <property type="evidence" value="ECO:0007669"/>
    <property type="project" value="UniProtKB-EC"/>
</dbReference>
<comment type="function">
    <text evidence="1">Catalyzes the reduction of fatty acyl-CoA to fatty alcohols.</text>
</comment>
<dbReference type="InterPro" id="IPR026055">
    <property type="entry name" value="FAR"/>
</dbReference>
<keyword evidence="1" id="KW-0521">NADP</keyword>
<dbReference type="InterPro" id="IPR013120">
    <property type="entry name" value="FAR_NAD-bd"/>
</dbReference>
<dbReference type="EMBL" id="NKXS01001659">
    <property type="protein sequence ID" value="PIN17506.1"/>
    <property type="molecule type" value="Genomic_DNA"/>
</dbReference>
<dbReference type="STRING" id="429701.A0A2G9HIZ9"/>
<dbReference type="OrthoDB" id="429813at2759"/>
<reference evidence="4" key="1">
    <citation type="journal article" date="2018" name="Gigascience">
        <title>Genome assembly of the Pink Ipe (Handroanthus impetiginosus, Bignoniaceae), a highly valued, ecologically keystone Neotropical timber forest tree.</title>
        <authorList>
            <person name="Silva-Junior O.B."/>
            <person name="Grattapaglia D."/>
            <person name="Novaes E."/>
            <person name="Collevatti R.G."/>
        </authorList>
    </citation>
    <scope>NUCLEOTIDE SEQUENCE [LARGE SCALE GENOMIC DNA]</scope>
    <source>
        <strain evidence="4">cv. UFG-1</strain>
    </source>
</reference>
<evidence type="ECO:0000313" key="3">
    <source>
        <dbReference type="EMBL" id="PIN17506.1"/>
    </source>
</evidence>
<evidence type="ECO:0000256" key="1">
    <source>
        <dbReference type="RuleBase" id="RU363097"/>
    </source>
</evidence>
<dbReference type="GO" id="GO:0010345">
    <property type="term" value="P:suberin biosynthetic process"/>
    <property type="evidence" value="ECO:0007669"/>
    <property type="project" value="TreeGrafter"/>
</dbReference>
<evidence type="ECO:0000313" key="4">
    <source>
        <dbReference type="Proteomes" id="UP000231279"/>
    </source>
</evidence>
<dbReference type="AlphaFoldDB" id="A0A2G9HIZ9"/>
<protein>
    <recommendedName>
        <fullName evidence="1">Fatty acyl-CoA reductase</fullName>
        <ecNumber evidence="1">1.2.1.84</ecNumber>
    </recommendedName>
</protein>
<dbReference type="Pfam" id="PF07993">
    <property type="entry name" value="NAD_binding_4"/>
    <property type="match status" value="1"/>
</dbReference>
<comment type="similarity">
    <text evidence="1">Belongs to the fatty acyl-CoA reductase family.</text>
</comment>
<accession>A0A2G9HIZ9</accession>
<dbReference type="Proteomes" id="UP000231279">
    <property type="component" value="Unassembled WGS sequence"/>
</dbReference>
<sequence>MGGEIDFIINSTTTTTFDERYDVAMDINAFGAMNVLNFAKTCSKLKLLLHVSTAFVQGTRSGLLLEKPFLIGETLEGAQIPYLDINAEKKLVDERKAQLRAQNMSEKELTSKLKDFGIERATLHGWPNTYSFTKAMGEMLLDSFKEDVHVIVVRAPIISSTWKEPFPGWMEGLRTLDSIFAAYAKGKLKIFLGNPDSILDVVSFREDIV</sequence>
<keyword evidence="1" id="KW-0444">Lipid biosynthesis</keyword>
<comment type="caution">
    <text evidence="3">The sequence shown here is derived from an EMBL/GenBank/DDBJ whole genome shotgun (WGS) entry which is preliminary data.</text>
</comment>
<feature type="domain" description="Thioester reductase (TE)" evidence="2">
    <location>
        <begin position="4"/>
        <end position="203"/>
    </location>
</feature>
<keyword evidence="1" id="KW-0443">Lipid metabolism</keyword>
<gene>
    <name evidence="3" type="ORF">CDL12_09833</name>
</gene>
<proteinExistence type="inferred from homology"/>
<name>A0A2G9HIZ9_9LAMI</name>
<comment type="catalytic activity">
    <reaction evidence="1">
        <text>a long-chain fatty acyl-CoA + 2 NADPH + 2 H(+) = a long-chain primary fatty alcohol + 2 NADP(+) + CoA</text>
        <dbReference type="Rhea" id="RHEA:52716"/>
        <dbReference type="ChEBI" id="CHEBI:15378"/>
        <dbReference type="ChEBI" id="CHEBI:57287"/>
        <dbReference type="ChEBI" id="CHEBI:57783"/>
        <dbReference type="ChEBI" id="CHEBI:58349"/>
        <dbReference type="ChEBI" id="CHEBI:77396"/>
        <dbReference type="ChEBI" id="CHEBI:83139"/>
        <dbReference type="EC" id="1.2.1.84"/>
    </reaction>
</comment>